<gene>
    <name evidence="2" type="ORF">BO82DRAFT_391066</name>
</gene>
<name>A0A319CBX2_9EURO</name>
<dbReference type="GeneID" id="37141293"/>
<evidence type="ECO:0000256" key="1">
    <source>
        <dbReference type="SAM" id="Phobius"/>
    </source>
</evidence>
<feature type="transmembrane region" description="Helical" evidence="1">
    <location>
        <begin position="125"/>
        <end position="145"/>
    </location>
</feature>
<feature type="transmembrane region" description="Helical" evidence="1">
    <location>
        <begin position="173"/>
        <end position="193"/>
    </location>
</feature>
<keyword evidence="3" id="KW-1185">Reference proteome</keyword>
<dbReference type="OrthoDB" id="5139341at2759"/>
<proteinExistence type="predicted"/>
<dbReference type="STRING" id="1448315.A0A319CBX2"/>
<keyword evidence="1" id="KW-1133">Transmembrane helix</keyword>
<evidence type="ECO:0000313" key="3">
    <source>
        <dbReference type="Proteomes" id="UP000248340"/>
    </source>
</evidence>
<accession>A0A319CBX2</accession>
<sequence length="343" mass="38869">MLYWQKKSNWSRLLTLTLTWASFIPPIRHVWHTKDSRGISSAHLLFNLLCATDHVFIKAYSTAMLWTLSRLEDLPEFDLPYEIAVSALDWINLAQVLGIWVLSNIFFALCLYHTPPTRPHHRLRILLALAIYIFFLLSSLIPLALDLTTDIWCPPNKPHNCEIHDLTVSPVLLIAHMLLLPIITLILPVLGFYKQARRQQHDLTRSSSRAANTLTPERNNLNRLLARPRLLQAAIFAVSAVLWIFRLAPVWKLLRYAPPRDPSEPAPPPPPLSWLRLVLVWWVQLGYVAVDDGVFAVGQGVLGYLGLRQGADEARGYCGGDGDAERRPLLAADEERSSYLSGD</sequence>
<reference evidence="2 3" key="1">
    <citation type="submission" date="2016-12" db="EMBL/GenBank/DDBJ databases">
        <title>The genomes of Aspergillus section Nigri reveals drivers in fungal speciation.</title>
        <authorList>
            <consortium name="DOE Joint Genome Institute"/>
            <person name="Vesth T.C."/>
            <person name="Nybo J."/>
            <person name="Theobald S."/>
            <person name="Brandl J."/>
            <person name="Frisvad J.C."/>
            <person name="Nielsen K.F."/>
            <person name="Lyhne E.K."/>
            <person name="Kogle M.E."/>
            <person name="Kuo A."/>
            <person name="Riley R."/>
            <person name="Clum A."/>
            <person name="Nolan M."/>
            <person name="Lipzen A."/>
            <person name="Salamov A."/>
            <person name="Henrissat B."/>
            <person name="Wiebenga A."/>
            <person name="De Vries R.P."/>
            <person name="Grigoriev I.V."/>
            <person name="Mortensen U.H."/>
            <person name="Andersen M.R."/>
            <person name="Baker S.E."/>
        </authorList>
    </citation>
    <scope>NUCLEOTIDE SEQUENCE [LARGE SCALE GENOMIC DNA]</scope>
    <source>
        <strain evidence="2 3">CBS 121591</strain>
    </source>
</reference>
<organism evidence="2 3">
    <name type="scientific">Aspergillus uvarum CBS 121591</name>
    <dbReference type="NCBI Taxonomy" id="1448315"/>
    <lineage>
        <taxon>Eukaryota</taxon>
        <taxon>Fungi</taxon>
        <taxon>Dikarya</taxon>
        <taxon>Ascomycota</taxon>
        <taxon>Pezizomycotina</taxon>
        <taxon>Eurotiomycetes</taxon>
        <taxon>Eurotiomycetidae</taxon>
        <taxon>Eurotiales</taxon>
        <taxon>Aspergillaceae</taxon>
        <taxon>Aspergillus</taxon>
        <taxon>Aspergillus subgen. Circumdati</taxon>
    </lineage>
</organism>
<dbReference type="Proteomes" id="UP000248340">
    <property type="component" value="Unassembled WGS sequence"/>
</dbReference>
<dbReference type="AlphaFoldDB" id="A0A319CBX2"/>
<keyword evidence="1" id="KW-0472">Membrane</keyword>
<dbReference type="RefSeq" id="XP_025493285.1">
    <property type="nucleotide sequence ID" value="XM_025638551.1"/>
</dbReference>
<evidence type="ECO:0000313" key="2">
    <source>
        <dbReference type="EMBL" id="PYH83085.1"/>
    </source>
</evidence>
<keyword evidence="1" id="KW-0812">Transmembrane</keyword>
<dbReference type="VEuPathDB" id="FungiDB:BO82DRAFT_391066"/>
<feature type="transmembrane region" description="Helical" evidence="1">
    <location>
        <begin position="90"/>
        <end position="113"/>
    </location>
</feature>
<dbReference type="EMBL" id="KZ821691">
    <property type="protein sequence ID" value="PYH83085.1"/>
    <property type="molecule type" value="Genomic_DNA"/>
</dbReference>
<protein>
    <submittedName>
        <fullName evidence="2">Uncharacterized protein</fullName>
    </submittedName>
</protein>
<feature type="transmembrane region" description="Helical" evidence="1">
    <location>
        <begin position="230"/>
        <end position="251"/>
    </location>
</feature>